<feature type="transmembrane region" description="Helical" evidence="6">
    <location>
        <begin position="532"/>
        <end position="559"/>
    </location>
</feature>
<feature type="transmembrane region" description="Helical" evidence="6">
    <location>
        <begin position="191"/>
        <end position="215"/>
    </location>
</feature>
<feature type="transmembrane region" description="Helical" evidence="6">
    <location>
        <begin position="654"/>
        <end position="681"/>
    </location>
</feature>
<keyword evidence="3 6" id="KW-0812">Transmembrane</keyword>
<feature type="transmembrane region" description="Helical" evidence="6">
    <location>
        <begin position="615"/>
        <end position="634"/>
    </location>
</feature>
<proteinExistence type="predicted"/>
<feature type="transmembrane region" description="Helical" evidence="6">
    <location>
        <begin position="301"/>
        <end position="319"/>
    </location>
</feature>
<feature type="transmembrane region" description="Helical" evidence="6">
    <location>
        <begin position="411"/>
        <end position="429"/>
    </location>
</feature>
<keyword evidence="4 6" id="KW-1133">Transmembrane helix</keyword>
<feature type="transmembrane region" description="Helical" evidence="6">
    <location>
        <begin position="701"/>
        <end position="723"/>
    </location>
</feature>
<dbReference type="PANTHER" id="PTHR34820:SF4">
    <property type="entry name" value="INNER MEMBRANE PROTEIN YEBZ"/>
    <property type="match status" value="1"/>
</dbReference>
<name>A0A934I5G2_9CORY</name>
<dbReference type="Pfam" id="PF09678">
    <property type="entry name" value="Caa3_CtaG"/>
    <property type="match status" value="1"/>
</dbReference>
<dbReference type="Pfam" id="PF05425">
    <property type="entry name" value="CopD"/>
    <property type="match status" value="1"/>
</dbReference>
<reference evidence="8" key="1">
    <citation type="submission" date="2020-12" db="EMBL/GenBank/DDBJ databases">
        <title>Genome public.</title>
        <authorList>
            <person name="Sun Q."/>
        </authorList>
    </citation>
    <scope>NUCLEOTIDE SEQUENCE</scope>
    <source>
        <strain evidence="8">CCM 8863</strain>
    </source>
</reference>
<dbReference type="AlphaFoldDB" id="A0A934I5G2"/>
<dbReference type="GO" id="GO:0006825">
    <property type="term" value="P:copper ion transport"/>
    <property type="evidence" value="ECO:0007669"/>
    <property type="project" value="InterPro"/>
</dbReference>
<keyword evidence="9" id="KW-1185">Reference proteome</keyword>
<dbReference type="InterPro" id="IPR019108">
    <property type="entry name" value="Caa3_assmbl_CtaG-rel"/>
</dbReference>
<evidence type="ECO:0000256" key="6">
    <source>
        <dbReference type="SAM" id="Phobius"/>
    </source>
</evidence>
<evidence type="ECO:0000259" key="7">
    <source>
        <dbReference type="Pfam" id="PF05425"/>
    </source>
</evidence>
<dbReference type="RefSeq" id="WP_198737765.1">
    <property type="nucleotide sequence ID" value="NZ_JAEIOS010000010.1"/>
</dbReference>
<feature type="transmembrane region" description="Helical" evidence="6">
    <location>
        <begin position="270"/>
        <end position="289"/>
    </location>
</feature>
<evidence type="ECO:0000256" key="3">
    <source>
        <dbReference type="ARBA" id="ARBA00022692"/>
    </source>
</evidence>
<protein>
    <submittedName>
        <fullName evidence="8">Bifunctional copper resistance protein CopD/cytochrome c oxidase assembly protein</fullName>
    </submittedName>
</protein>
<feature type="transmembrane region" description="Helical" evidence="6">
    <location>
        <begin position="235"/>
        <end position="258"/>
    </location>
</feature>
<evidence type="ECO:0000313" key="8">
    <source>
        <dbReference type="EMBL" id="MBI8988719.1"/>
    </source>
</evidence>
<accession>A0A934I5G2</accession>
<feature type="transmembrane region" description="Helical" evidence="6">
    <location>
        <begin position="465"/>
        <end position="486"/>
    </location>
</feature>
<evidence type="ECO:0000256" key="4">
    <source>
        <dbReference type="ARBA" id="ARBA00022989"/>
    </source>
</evidence>
<feature type="transmembrane region" description="Helical" evidence="6">
    <location>
        <begin position="580"/>
        <end position="603"/>
    </location>
</feature>
<feature type="domain" description="Copper resistance protein D" evidence="7">
    <location>
        <begin position="332"/>
        <end position="429"/>
    </location>
</feature>
<comment type="caution">
    <text evidence="8">The sequence shown here is derived from an EMBL/GenBank/DDBJ whole genome shotgun (WGS) entry which is preliminary data.</text>
</comment>
<dbReference type="InterPro" id="IPR032694">
    <property type="entry name" value="CopC/D"/>
</dbReference>
<feature type="transmembrane region" description="Helical" evidence="6">
    <location>
        <begin position="48"/>
        <end position="70"/>
    </location>
</feature>
<feature type="transmembrane region" description="Helical" evidence="6">
    <location>
        <begin position="507"/>
        <end position="526"/>
    </location>
</feature>
<feature type="transmembrane region" description="Helical" evidence="6">
    <location>
        <begin position="339"/>
        <end position="357"/>
    </location>
</feature>
<comment type="subcellular location">
    <subcellularLocation>
        <location evidence="1">Cell membrane</location>
        <topology evidence="1">Multi-pass membrane protein</topology>
    </subcellularLocation>
</comment>
<keyword evidence="5 6" id="KW-0472">Membrane</keyword>
<evidence type="ECO:0000256" key="2">
    <source>
        <dbReference type="ARBA" id="ARBA00022475"/>
    </source>
</evidence>
<dbReference type="Proteomes" id="UP000645966">
    <property type="component" value="Unassembled WGS sequence"/>
</dbReference>
<gene>
    <name evidence="8" type="ORF">JDV75_02920</name>
</gene>
<dbReference type="EMBL" id="JAEIOS010000010">
    <property type="protein sequence ID" value="MBI8988719.1"/>
    <property type="molecule type" value="Genomic_DNA"/>
</dbReference>
<organism evidence="8 9">
    <name type="scientific">Corynebacterium meridianum</name>
    <dbReference type="NCBI Taxonomy" id="2765363"/>
    <lineage>
        <taxon>Bacteria</taxon>
        <taxon>Bacillati</taxon>
        <taxon>Actinomycetota</taxon>
        <taxon>Actinomycetes</taxon>
        <taxon>Mycobacteriales</taxon>
        <taxon>Corynebacteriaceae</taxon>
        <taxon>Corynebacterium</taxon>
    </lineage>
</organism>
<dbReference type="InterPro" id="IPR008457">
    <property type="entry name" value="Cu-R_CopD_dom"/>
</dbReference>
<keyword evidence="2" id="KW-1003">Cell membrane</keyword>
<evidence type="ECO:0000256" key="1">
    <source>
        <dbReference type="ARBA" id="ARBA00004651"/>
    </source>
</evidence>
<feature type="transmembrane region" description="Helical" evidence="6">
    <location>
        <begin position="369"/>
        <end position="390"/>
    </location>
</feature>
<dbReference type="PANTHER" id="PTHR34820">
    <property type="entry name" value="INNER MEMBRANE PROTEIN YEBZ"/>
    <property type="match status" value="1"/>
</dbReference>
<evidence type="ECO:0000256" key="5">
    <source>
        <dbReference type="ARBA" id="ARBA00023136"/>
    </source>
</evidence>
<dbReference type="GO" id="GO:0005886">
    <property type="term" value="C:plasma membrane"/>
    <property type="evidence" value="ECO:0007669"/>
    <property type="project" value="UniProtKB-SubCell"/>
</dbReference>
<evidence type="ECO:0000313" key="9">
    <source>
        <dbReference type="Proteomes" id="UP000645966"/>
    </source>
</evidence>
<sequence>MDAQPDSSPHGASDEAAVDAAEAPVVPGTGNGVSRASHGVRGRARGSVGLYLLFFLTAGVVGAVISWGFLGESLAALGIPDPGPATTAGLPLLRAAAVMLMCLSVGSFLFSSFLTPPVTRPLATGEIREIRAAEEFVSDQSVRESGDESGAARNIVDDVPEVDEEMAVESEADRVTRENLYAARLGVDGSIAARTGTVAAACVGMIALLLIPMYLSDVSGEPLSRTLRPGNWVIAVSQVSTSLAWLAVAVIALSTAVVGALSSRWVMQPFLLLGALGMVVPLGLEGHSATGGDHDYGTNSYLWHLVFMTLWVGGLMALIAHGRRRGTRMDLAVERYSAIALLSVGVMTVSGLINAAIRIQWSDWLTTGYGWLITTKTAGVVVLALFGYLHRRATIPAIRRDPSDHSLFRRVAVVEVLVMAAITGVAVSLGRTPPPPPRSADLNTMDIQLGYKLFEEPTLWNVWTMWRFDIVFGSAGVIFAIAYAWAVHRLHRRGMAWPVVRTVWFQLGNLMLVLTMCSGIGLNMPATFSMHMIGHMILTMGVPVFWVLGGPFTLFLAALEPGEPDEPGPREWLLVAIDNPAVRFLTHPAVNTVQFVVLFYILYLTPLYDVAVTEHAGHLAMNVVFLWSGFMYYWELIGVDPVPVRRSPMGKGAWLFFSLPFHMFFGVTLMQMQTVLAYDFYSTLGLPWDIDLLKDQNVGGGIAWASGQFPLMIIFGAVLLEWWRHDRREMRIYDRRADATDDEDMTAYNEMLAKVNAGENYFNDYYEQDISTDGKRGGPGDGR</sequence>
<feature type="transmembrane region" description="Helical" evidence="6">
    <location>
        <begin position="90"/>
        <end position="110"/>
    </location>
</feature>